<dbReference type="UniPathway" id="UPA00241">
    <property type="reaction ID" value="UER00356"/>
</dbReference>
<keyword evidence="4 5" id="KW-0173">Coenzyme A biosynthesis</keyword>
<evidence type="ECO:0000313" key="8">
    <source>
        <dbReference type="Proteomes" id="UP000029273"/>
    </source>
</evidence>
<dbReference type="PANTHER" id="PTHR10695:SF46">
    <property type="entry name" value="BIFUNCTIONAL COENZYME A SYNTHASE-RELATED"/>
    <property type="match status" value="1"/>
</dbReference>
<dbReference type="EMBL" id="JQSG02000003">
    <property type="protein sequence ID" value="OBS09052.1"/>
    <property type="molecule type" value="Genomic_DNA"/>
</dbReference>
<keyword evidence="5" id="KW-0963">Cytoplasm</keyword>
<accession>A0A1A6C3B1</accession>
<evidence type="ECO:0000256" key="3">
    <source>
        <dbReference type="ARBA" id="ARBA00022840"/>
    </source>
</evidence>
<protein>
    <recommendedName>
        <fullName evidence="5 6">Dephospho-CoA kinase</fullName>
        <ecNumber evidence="5 6">2.7.1.24</ecNumber>
    </recommendedName>
    <alternativeName>
        <fullName evidence="5">Dephosphocoenzyme A kinase</fullName>
    </alternativeName>
</protein>
<dbReference type="GO" id="GO:0004140">
    <property type="term" value="F:dephospho-CoA kinase activity"/>
    <property type="evidence" value="ECO:0007669"/>
    <property type="project" value="UniProtKB-UniRule"/>
</dbReference>
<comment type="function">
    <text evidence="5">Catalyzes the phosphorylation of the 3'-hydroxyl group of dephosphocoenzyme A to form coenzyme A.</text>
</comment>
<gene>
    <name evidence="5" type="primary">coaE</name>
    <name evidence="7" type="ORF">Thpro_021380</name>
</gene>
<evidence type="ECO:0000256" key="1">
    <source>
        <dbReference type="ARBA" id="ARBA00009018"/>
    </source>
</evidence>
<evidence type="ECO:0000256" key="4">
    <source>
        <dbReference type="ARBA" id="ARBA00022993"/>
    </source>
</evidence>
<dbReference type="CDD" id="cd02022">
    <property type="entry name" value="DPCK"/>
    <property type="match status" value="1"/>
</dbReference>
<evidence type="ECO:0000256" key="5">
    <source>
        <dbReference type="HAMAP-Rule" id="MF_00376"/>
    </source>
</evidence>
<comment type="caution">
    <text evidence="7">The sequence shown here is derived from an EMBL/GenBank/DDBJ whole genome shotgun (WGS) entry which is preliminary data.</text>
</comment>
<keyword evidence="8" id="KW-1185">Reference proteome</keyword>
<evidence type="ECO:0000256" key="6">
    <source>
        <dbReference type="NCBIfam" id="TIGR00152"/>
    </source>
</evidence>
<dbReference type="Gene3D" id="3.40.50.300">
    <property type="entry name" value="P-loop containing nucleotide triphosphate hydrolases"/>
    <property type="match status" value="1"/>
</dbReference>
<dbReference type="NCBIfam" id="TIGR00152">
    <property type="entry name" value="dephospho-CoA kinase"/>
    <property type="match status" value="1"/>
</dbReference>
<reference evidence="7 8" key="1">
    <citation type="journal article" date="2014" name="Genome Announc.">
        <title>Draft Genome Sequence of the Iron-Oxidizing, Acidophilic, and Halotolerant 'Thiobacillus prosperus' Type Strain DSM 5130.</title>
        <authorList>
            <person name="Ossandon F.J."/>
            <person name="Cardenas J.P."/>
            <person name="Corbett M."/>
            <person name="Quatrini R."/>
            <person name="Holmes D.S."/>
            <person name="Watkin E."/>
        </authorList>
    </citation>
    <scope>NUCLEOTIDE SEQUENCE [LARGE SCALE GENOMIC DNA]</scope>
    <source>
        <strain evidence="7 8">DSM 5130</strain>
    </source>
</reference>
<dbReference type="InterPro" id="IPR027417">
    <property type="entry name" value="P-loop_NTPase"/>
</dbReference>
<proteinExistence type="inferred from homology"/>
<name>A0A1A6C3B1_9GAMM</name>
<dbReference type="AlphaFoldDB" id="A0A1A6C3B1"/>
<organism evidence="7 8">
    <name type="scientific">Acidihalobacter prosperus</name>
    <dbReference type="NCBI Taxonomy" id="160660"/>
    <lineage>
        <taxon>Bacteria</taxon>
        <taxon>Pseudomonadati</taxon>
        <taxon>Pseudomonadota</taxon>
        <taxon>Gammaproteobacteria</taxon>
        <taxon>Chromatiales</taxon>
        <taxon>Ectothiorhodospiraceae</taxon>
        <taxon>Acidihalobacter</taxon>
    </lineage>
</organism>
<dbReference type="Proteomes" id="UP000029273">
    <property type="component" value="Unassembled WGS sequence"/>
</dbReference>
<keyword evidence="5" id="KW-0808">Transferase</keyword>
<dbReference type="Pfam" id="PF01121">
    <property type="entry name" value="CoaE"/>
    <property type="match status" value="1"/>
</dbReference>
<dbReference type="EC" id="2.7.1.24" evidence="5 6"/>
<dbReference type="SUPFAM" id="SSF52540">
    <property type="entry name" value="P-loop containing nucleoside triphosphate hydrolases"/>
    <property type="match status" value="1"/>
</dbReference>
<dbReference type="InterPro" id="IPR001977">
    <property type="entry name" value="Depp_CoAkinase"/>
</dbReference>
<dbReference type="HAMAP" id="MF_00376">
    <property type="entry name" value="Dephospho_CoA_kinase"/>
    <property type="match status" value="1"/>
</dbReference>
<dbReference type="GO" id="GO:0015937">
    <property type="term" value="P:coenzyme A biosynthetic process"/>
    <property type="evidence" value="ECO:0007669"/>
    <property type="project" value="UniProtKB-UniRule"/>
</dbReference>
<keyword evidence="5 7" id="KW-0418">Kinase</keyword>
<evidence type="ECO:0000256" key="2">
    <source>
        <dbReference type="ARBA" id="ARBA00022741"/>
    </source>
</evidence>
<dbReference type="PANTHER" id="PTHR10695">
    <property type="entry name" value="DEPHOSPHO-COA KINASE-RELATED"/>
    <property type="match status" value="1"/>
</dbReference>
<comment type="catalytic activity">
    <reaction evidence="5">
        <text>3'-dephospho-CoA + ATP = ADP + CoA + H(+)</text>
        <dbReference type="Rhea" id="RHEA:18245"/>
        <dbReference type="ChEBI" id="CHEBI:15378"/>
        <dbReference type="ChEBI" id="CHEBI:30616"/>
        <dbReference type="ChEBI" id="CHEBI:57287"/>
        <dbReference type="ChEBI" id="CHEBI:57328"/>
        <dbReference type="ChEBI" id="CHEBI:456216"/>
        <dbReference type="EC" id="2.7.1.24"/>
    </reaction>
</comment>
<dbReference type="RefSeq" id="WP_201786959.1">
    <property type="nucleotide sequence ID" value="NZ_JQSG02000003.1"/>
</dbReference>
<keyword evidence="3 5" id="KW-0067">ATP-binding</keyword>
<comment type="similarity">
    <text evidence="1 5">Belongs to the CoaE family.</text>
</comment>
<comment type="subcellular location">
    <subcellularLocation>
        <location evidence="5">Cytoplasm</location>
    </subcellularLocation>
</comment>
<sequence length="200" mass="22011">MIYRVGLTGGIGCGKSTVAGRFAARGINVIDSDRIARELVAPGQPALAEIVHTFGPEVLQADGRLDRRRLRARIFGDPDARRHLEAILHPRIRATMQSASAVAQGPYVLLMIPLLVESGWQDQVDRILLVDCAPETQIRRVMVRDGIREDEARAILAAQSSREARLAVADDIILNEDGDAATLESRIERLDARYREAARA</sequence>
<keyword evidence="2 5" id="KW-0547">Nucleotide-binding</keyword>
<dbReference type="GO" id="GO:0005737">
    <property type="term" value="C:cytoplasm"/>
    <property type="evidence" value="ECO:0007669"/>
    <property type="project" value="UniProtKB-SubCell"/>
</dbReference>
<comment type="pathway">
    <text evidence="5">Cofactor biosynthesis; coenzyme A biosynthesis; CoA from (R)-pantothenate: step 5/5.</text>
</comment>
<dbReference type="PROSITE" id="PS51219">
    <property type="entry name" value="DPCK"/>
    <property type="match status" value="1"/>
</dbReference>
<dbReference type="GO" id="GO:0005524">
    <property type="term" value="F:ATP binding"/>
    <property type="evidence" value="ECO:0007669"/>
    <property type="project" value="UniProtKB-UniRule"/>
</dbReference>
<feature type="binding site" evidence="5">
    <location>
        <begin position="12"/>
        <end position="17"/>
    </location>
    <ligand>
        <name>ATP</name>
        <dbReference type="ChEBI" id="CHEBI:30616"/>
    </ligand>
</feature>
<evidence type="ECO:0000313" key="7">
    <source>
        <dbReference type="EMBL" id="OBS09052.1"/>
    </source>
</evidence>